<reference evidence="1" key="1">
    <citation type="submission" date="2018-11" db="EMBL/GenBank/DDBJ databases">
        <authorList>
            <consortium name="Pathogen Informatics"/>
        </authorList>
    </citation>
    <scope>NUCLEOTIDE SEQUENCE</scope>
</reference>
<dbReference type="Proteomes" id="UP000784294">
    <property type="component" value="Unassembled WGS sequence"/>
</dbReference>
<sequence>MAVGNESDSLSEDLNHPLSAPSHYLIGDRSLSNCSLDCQQAFGEAVFDRTGKISRSVANRPADEAKGSKDSSAFRDIKLIGRRRRLRRLSRGFCVGGHYGMIGYFPPIHPHFIHLLYSNL</sequence>
<dbReference type="AlphaFoldDB" id="A0A3S5BQA1"/>
<name>A0A3S5BQA1_9PLAT</name>
<organism evidence="1 2">
    <name type="scientific">Protopolystoma xenopodis</name>
    <dbReference type="NCBI Taxonomy" id="117903"/>
    <lineage>
        <taxon>Eukaryota</taxon>
        <taxon>Metazoa</taxon>
        <taxon>Spiralia</taxon>
        <taxon>Lophotrochozoa</taxon>
        <taxon>Platyhelminthes</taxon>
        <taxon>Monogenea</taxon>
        <taxon>Polyopisthocotylea</taxon>
        <taxon>Polystomatidea</taxon>
        <taxon>Polystomatidae</taxon>
        <taxon>Protopolystoma</taxon>
    </lineage>
</organism>
<protein>
    <submittedName>
        <fullName evidence="1">Uncharacterized protein</fullName>
    </submittedName>
</protein>
<proteinExistence type="predicted"/>
<comment type="caution">
    <text evidence="1">The sequence shown here is derived from an EMBL/GenBank/DDBJ whole genome shotgun (WGS) entry which is preliminary data.</text>
</comment>
<gene>
    <name evidence="1" type="ORF">PXEA_LOCUS27769</name>
</gene>
<dbReference type="EMBL" id="CAAALY010247443">
    <property type="protein sequence ID" value="VEL34329.1"/>
    <property type="molecule type" value="Genomic_DNA"/>
</dbReference>
<evidence type="ECO:0000313" key="2">
    <source>
        <dbReference type="Proteomes" id="UP000784294"/>
    </source>
</evidence>
<accession>A0A3S5BQA1</accession>
<evidence type="ECO:0000313" key="1">
    <source>
        <dbReference type="EMBL" id="VEL34329.1"/>
    </source>
</evidence>
<keyword evidence="2" id="KW-1185">Reference proteome</keyword>